<feature type="non-terminal residue" evidence="9">
    <location>
        <position position="407"/>
    </location>
</feature>
<comment type="subcellular location">
    <subcellularLocation>
        <location evidence="1">Nucleus</location>
    </subcellularLocation>
</comment>
<comment type="catalytic activity">
    <reaction evidence="6">
        <text>O-phospho-L-threonyl-[protein] + H2O = L-threonyl-[protein] + phosphate</text>
        <dbReference type="Rhea" id="RHEA:47004"/>
        <dbReference type="Rhea" id="RHEA-COMP:11060"/>
        <dbReference type="Rhea" id="RHEA-COMP:11605"/>
        <dbReference type="ChEBI" id="CHEBI:15377"/>
        <dbReference type="ChEBI" id="CHEBI:30013"/>
        <dbReference type="ChEBI" id="CHEBI:43474"/>
        <dbReference type="ChEBI" id="CHEBI:61977"/>
        <dbReference type="EC" id="3.1.3.16"/>
    </reaction>
</comment>
<evidence type="ECO:0000256" key="2">
    <source>
        <dbReference type="ARBA" id="ARBA00013081"/>
    </source>
</evidence>
<dbReference type="Proteomes" id="UP000703661">
    <property type="component" value="Unassembled WGS sequence"/>
</dbReference>
<dbReference type="AlphaFoldDB" id="A0A9P6MKW7"/>
<evidence type="ECO:0000313" key="10">
    <source>
        <dbReference type="Proteomes" id="UP000703661"/>
    </source>
</evidence>
<organism evidence="9 10">
    <name type="scientific">Entomortierella chlamydospora</name>
    <dbReference type="NCBI Taxonomy" id="101097"/>
    <lineage>
        <taxon>Eukaryota</taxon>
        <taxon>Fungi</taxon>
        <taxon>Fungi incertae sedis</taxon>
        <taxon>Mucoromycota</taxon>
        <taxon>Mortierellomycotina</taxon>
        <taxon>Mortierellomycetes</taxon>
        <taxon>Mortierellales</taxon>
        <taxon>Mortierellaceae</taxon>
        <taxon>Entomortierella</taxon>
    </lineage>
</organism>
<dbReference type="InterPro" id="IPR036412">
    <property type="entry name" value="HAD-like_sf"/>
</dbReference>
<dbReference type="EC" id="3.1.3.16" evidence="2"/>
<dbReference type="InterPro" id="IPR004274">
    <property type="entry name" value="FCP1_dom"/>
</dbReference>
<comment type="caution">
    <text evidence="9">The sequence shown here is derived from an EMBL/GenBank/DDBJ whole genome shotgun (WGS) entry which is preliminary data.</text>
</comment>
<evidence type="ECO:0000256" key="3">
    <source>
        <dbReference type="ARBA" id="ARBA00022801"/>
    </source>
</evidence>
<dbReference type="InterPro" id="IPR023214">
    <property type="entry name" value="HAD_sf"/>
</dbReference>
<feature type="compositionally biased region" description="Low complexity" evidence="7">
    <location>
        <begin position="194"/>
        <end position="230"/>
    </location>
</feature>
<evidence type="ECO:0000256" key="5">
    <source>
        <dbReference type="ARBA" id="ARBA00047761"/>
    </source>
</evidence>
<dbReference type="PROSITE" id="PS50969">
    <property type="entry name" value="FCP1"/>
    <property type="match status" value="1"/>
</dbReference>
<dbReference type="EMBL" id="JAAAID010002582">
    <property type="protein sequence ID" value="KAG0006616.1"/>
    <property type="molecule type" value="Genomic_DNA"/>
</dbReference>
<reference evidence="9" key="1">
    <citation type="journal article" date="2020" name="Fungal Divers.">
        <title>Resolving the Mortierellaceae phylogeny through synthesis of multi-gene phylogenetics and phylogenomics.</title>
        <authorList>
            <person name="Vandepol N."/>
            <person name="Liber J."/>
            <person name="Desiro A."/>
            <person name="Na H."/>
            <person name="Kennedy M."/>
            <person name="Barry K."/>
            <person name="Grigoriev I.V."/>
            <person name="Miller A.N."/>
            <person name="O'Donnell K."/>
            <person name="Stajich J.E."/>
            <person name="Bonito G."/>
        </authorList>
    </citation>
    <scope>NUCLEOTIDE SEQUENCE</scope>
    <source>
        <strain evidence="9">NRRL 2769</strain>
    </source>
</reference>
<protein>
    <recommendedName>
        <fullName evidence="2">protein-serine/threonine phosphatase</fullName>
        <ecNumber evidence="2">3.1.3.16</ecNumber>
    </recommendedName>
</protein>
<accession>A0A9P6MKW7</accession>
<evidence type="ECO:0000256" key="7">
    <source>
        <dbReference type="SAM" id="MobiDB-lite"/>
    </source>
</evidence>
<keyword evidence="4" id="KW-0539">Nucleus</keyword>
<name>A0A9P6MKW7_9FUNG</name>
<proteinExistence type="predicted"/>
<dbReference type="SUPFAM" id="SSF56784">
    <property type="entry name" value="HAD-like"/>
    <property type="match status" value="1"/>
</dbReference>
<dbReference type="Gene3D" id="3.40.50.1000">
    <property type="entry name" value="HAD superfamily/HAD-like"/>
    <property type="match status" value="1"/>
</dbReference>
<keyword evidence="3" id="KW-0378">Hydrolase</keyword>
<evidence type="ECO:0000259" key="8">
    <source>
        <dbReference type="PROSITE" id="PS50969"/>
    </source>
</evidence>
<evidence type="ECO:0000313" key="9">
    <source>
        <dbReference type="EMBL" id="KAG0006616.1"/>
    </source>
</evidence>
<keyword evidence="10" id="KW-1185">Reference proteome</keyword>
<gene>
    <name evidence="9" type="ORF">BGZ80_005208</name>
</gene>
<evidence type="ECO:0000256" key="6">
    <source>
        <dbReference type="ARBA" id="ARBA00048336"/>
    </source>
</evidence>
<evidence type="ECO:0000256" key="4">
    <source>
        <dbReference type="ARBA" id="ARBA00023242"/>
    </source>
</evidence>
<dbReference type="PANTHER" id="PTHR23081">
    <property type="entry name" value="RNA POLYMERASE II CTD PHOSPHATASE"/>
    <property type="match status" value="1"/>
</dbReference>
<dbReference type="SMART" id="SM00577">
    <property type="entry name" value="CPDc"/>
    <property type="match status" value="1"/>
</dbReference>
<dbReference type="PANTHER" id="PTHR23081:SF36">
    <property type="entry name" value="RNA POLYMERASE II SUBUNIT A C-TERMINAL DOMAIN PHOSPHATASE"/>
    <property type="match status" value="1"/>
</dbReference>
<dbReference type="InterPro" id="IPR039189">
    <property type="entry name" value="Fcp1"/>
</dbReference>
<feature type="region of interest" description="Disordered" evidence="7">
    <location>
        <begin position="192"/>
        <end position="234"/>
    </location>
</feature>
<dbReference type="GO" id="GO:0008420">
    <property type="term" value="F:RNA polymerase II CTD heptapeptide repeat phosphatase activity"/>
    <property type="evidence" value="ECO:0007669"/>
    <property type="project" value="InterPro"/>
</dbReference>
<feature type="domain" description="FCP1 homology" evidence="8">
    <location>
        <begin position="79"/>
        <end position="311"/>
    </location>
</feature>
<dbReference type="Pfam" id="PF03031">
    <property type="entry name" value="NIF"/>
    <property type="match status" value="1"/>
</dbReference>
<sequence length="407" mass="45151">MAQHGIRHSCVFEFPVGDKWWGDLSGMRKSAYIEFKAENSTVQWELHLKPSRDRTNIFGYICKHDDLANMITSQKFNLLKARRLPLVLDLDDTLVRLVGSERTRYVSEADAAKGMFLLRSMPSRVRKLRDGRQVVLTEYVEEFLEWASKLYEISVCSLGEQSYVDMVADVLDPMRTRIRGTRYSARQEYDYLNASPSTTTPVPAPGPLNNAANGTATTNTNTNVNANGTNQPPSPPKDLLSLYAFCAMGKPSTDGLPEIGNGFTLPLIVDDLTQMWPPEQHDNVIVVKERKNSPVWTVNLFPMVQHVLGAVHQEFFRAYDAWDRARAAALASITITPGIETLSGENHSNVNGGLTAIDFTATTPAKTAFLSMVVPSTTGCYKEWLRGSLRDQISLTAAPPPPNLTAA</sequence>
<comment type="catalytic activity">
    <reaction evidence="5">
        <text>O-phospho-L-seryl-[protein] + H2O = L-seryl-[protein] + phosphate</text>
        <dbReference type="Rhea" id="RHEA:20629"/>
        <dbReference type="Rhea" id="RHEA-COMP:9863"/>
        <dbReference type="Rhea" id="RHEA-COMP:11604"/>
        <dbReference type="ChEBI" id="CHEBI:15377"/>
        <dbReference type="ChEBI" id="CHEBI:29999"/>
        <dbReference type="ChEBI" id="CHEBI:43474"/>
        <dbReference type="ChEBI" id="CHEBI:83421"/>
        <dbReference type="EC" id="3.1.3.16"/>
    </reaction>
</comment>
<evidence type="ECO:0000256" key="1">
    <source>
        <dbReference type="ARBA" id="ARBA00004123"/>
    </source>
</evidence>
<dbReference type="GO" id="GO:0005634">
    <property type="term" value="C:nucleus"/>
    <property type="evidence" value="ECO:0007669"/>
    <property type="project" value="UniProtKB-SubCell"/>
</dbReference>